<feature type="compositionally biased region" description="Low complexity" evidence="5">
    <location>
        <begin position="154"/>
        <end position="197"/>
    </location>
</feature>
<dbReference type="PANTHER" id="PTHR13070">
    <property type="entry name" value="TRNA-SPLICING ENDONUCLEASE SUBUNIT SEN34-RELATED"/>
    <property type="match status" value="1"/>
</dbReference>
<dbReference type="VEuPathDB" id="FungiDB:CC1G_03911"/>
<comment type="function">
    <text evidence="4">Constitutes one of the two catalytic subunit of the tRNA-splicing endonuclease complex, a complex responsible for identification and cleavage of the splice sites in pre-tRNA. It cleaves pre-tRNA at the 5'- and 3'-splice sites to release the intron. The products are an intron and two tRNA half-molecules bearing 2',3'-cyclic phosphate and 5'-OH termini. There are no conserved sequences at the splice sites, but the intron is invariably located at the same site in the gene, placing the splice sites an invariant distance from the constant structural features of the tRNA body.</text>
</comment>
<keyword evidence="3 4" id="KW-0456">Lyase</keyword>
<evidence type="ECO:0000256" key="1">
    <source>
        <dbReference type="ARBA" id="ARBA00008078"/>
    </source>
</evidence>
<protein>
    <recommendedName>
        <fullName evidence="4">tRNA-splicing endonuclease subunit Sen34</fullName>
        <ecNumber evidence="4">4.6.1.16</ecNumber>
    </recommendedName>
</protein>
<sequence>MSDSDSTRPVRLRVSNKKAYVWDVDDIATIRSKYRLCGVLSGTLPHLSQQNVFLGIPLVLLPEEAVLLVETGAAVLVDDPSAHTHPFLCEIQDWNKEQEDAMKAQLALLEEKVVKESSGSGRALSEEAQRKRREREERKKALAASAQKEEGEEGPSSAAEPSAAPSSKTPEPPSTTAASPAAPPTTEKTFSKTSSTPYTITIPASSNSLSWYHDGDKSNVYTTLEEAKAAGIWDYPSNLEERARCGVFKGLWDQGYFMGGGIKFGGDYLVYPGHAFPFPLEYDLLIPVQ</sequence>
<evidence type="ECO:0000256" key="5">
    <source>
        <dbReference type="SAM" id="MobiDB-lite"/>
    </source>
</evidence>
<evidence type="ECO:0000256" key="2">
    <source>
        <dbReference type="ARBA" id="ARBA00022694"/>
    </source>
</evidence>
<accession>A8NH66</accession>
<evidence type="ECO:0000313" key="8">
    <source>
        <dbReference type="Proteomes" id="UP000001861"/>
    </source>
</evidence>
<dbReference type="RefSeq" id="XP_001833694.2">
    <property type="nucleotide sequence ID" value="XM_001833642.2"/>
</dbReference>
<evidence type="ECO:0000313" key="7">
    <source>
        <dbReference type="EMBL" id="EAU88239.2"/>
    </source>
</evidence>
<name>A8NH66_COPC7</name>
<dbReference type="InterPro" id="IPR011856">
    <property type="entry name" value="tRNA_endonuc-like_dom_sf"/>
</dbReference>
<feature type="compositionally biased region" description="Basic and acidic residues" evidence="5">
    <location>
        <begin position="124"/>
        <end position="140"/>
    </location>
</feature>
<evidence type="ECO:0000259" key="6">
    <source>
        <dbReference type="Pfam" id="PF26577"/>
    </source>
</evidence>
<dbReference type="Proteomes" id="UP000001861">
    <property type="component" value="Unassembled WGS sequence"/>
</dbReference>
<dbReference type="InterPro" id="IPR016690">
    <property type="entry name" value="TSEN34"/>
</dbReference>
<dbReference type="EMBL" id="AACS02000002">
    <property type="protein sequence ID" value="EAU88239.2"/>
    <property type="molecule type" value="Genomic_DNA"/>
</dbReference>
<dbReference type="GO" id="GO:0003676">
    <property type="term" value="F:nucleic acid binding"/>
    <property type="evidence" value="ECO:0007669"/>
    <property type="project" value="InterPro"/>
</dbReference>
<dbReference type="STRING" id="240176.A8NH66"/>
<dbReference type="GO" id="GO:0000214">
    <property type="term" value="C:tRNA-intron endonuclease complex"/>
    <property type="evidence" value="ECO:0007669"/>
    <property type="project" value="UniProtKB-UniRule"/>
</dbReference>
<dbReference type="EC" id="4.6.1.16" evidence="4"/>
<proteinExistence type="inferred from homology"/>
<dbReference type="GO" id="GO:0000379">
    <property type="term" value="P:tRNA-type intron splice site recognition and cleavage"/>
    <property type="evidence" value="ECO:0007669"/>
    <property type="project" value="UniProtKB-UniRule"/>
</dbReference>
<dbReference type="OMA" id="IKPMEIV"/>
<keyword evidence="8" id="KW-1185">Reference proteome</keyword>
<comment type="caution">
    <text evidence="7">The sequence shown here is derived from an EMBL/GenBank/DDBJ whole genome shotgun (WGS) entry which is preliminary data.</text>
</comment>
<dbReference type="AlphaFoldDB" id="A8NH66"/>
<feature type="region of interest" description="Disordered" evidence="5">
    <location>
        <begin position="117"/>
        <end position="197"/>
    </location>
</feature>
<dbReference type="OrthoDB" id="48041at2759"/>
<dbReference type="Pfam" id="PF26577">
    <property type="entry name" value="TSEN34_N"/>
    <property type="match status" value="1"/>
</dbReference>
<dbReference type="InParanoid" id="A8NH66"/>
<dbReference type="InterPro" id="IPR059049">
    <property type="entry name" value="TSEN34_N"/>
</dbReference>
<keyword evidence="2 4" id="KW-0819">tRNA processing</keyword>
<dbReference type="InterPro" id="IPR036167">
    <property type="entry name" value="tRNA_intron_Endo_cat-like_sf"/>
</dbReference>
<dbReference type="PIRSF" id="PIRSF017250">
    <property type="entry name" value="tRNA_splic_SEN34"/>
    <property type="match status" value="1"/>
</dbReference>
<dbReference type="SUPFAM" id="SSF53032">
    <property type="entry name" value="tRNA-intron endonuclease catalytic domain-like"/>
    <property type="match status" value="1"/>
</dbReference>
<feature type="domain" description="TSEN34 N-terminal" evidence="6">
    <location>
        <begin position="10"/>
        <end position="79"/>
    </location>
</feature>
<organism evidence="7 8">
    <name type="scientific">Coprinopsis cinerea (strain Okayama-7 / 130 / ATCC MYA-4618 / FGSC 9003)</name>
    <name type="common">Inky cap fungus</name>
    <name type="synonym">Hormographiella aspergillata</name>
    <dbReference type="NCBI Taxonomy" id="240176"/>
    <lineage>
        <taxon>Eukaryota</taxon>
        <taxon>Fungi</taxon>
        <taxon>Dikarya</taxon>
        <taxon>Basidiomycota</taxon>
        <taxon>Agaricomycotina</taxon>
        <taxon>Agaricomycetes</taxon>
        <taxon>Agaricomycetidae</taxon>
        <taxon>Agaricales</taxon>
        <taxon>Agaricineae</taxon>
        <taxon>Psathyrellaceae</taxon>
        <taxon>Coprinopsis</taxon>
    </lineage>
</organism>
<evidence type="ECO:0000256" key="4">
    <source>
        <dbReference type="PIRNR" id="PIRNR017250"/>
    </source>
</evidence>
<dbReference type="Gene3D" id="3.40.1350.10">
    <property type="match status" value="1"/>
</dbReference>
<dbReference type="PANTHER" id="PTHR13070:SF0">
    <property type="entry name" value="TRNA-SPLICING ENDONUCLEASE SUBUNIT SEN34"/>
    <property type="match status" value="1"/>
</dbReference>
<dbReference type="KEGG" id="cci:CC1G_03911"/>
<gene>
    <name evidence="7" type="ORF">CC1G_03911</name>
</gene>
<evidence type="ECO:0000256" key="3">
    <source>
        <dbReference type="ARBA" id="ARBA00023239"/>
    </source>
</evidence>
<dbReference type="GO" id="GO:0000213">
    <property type="term" value="F:tRNA-intron lyase activity"/>
    <property type="evidence" value="ECO:0007669"/>
    <property type="project" value="UniProtKB-UniRule"/>
</dbReference>
<comment type="similarity">
    <text evidence="1 4">Belongs to the tRNA-intron endonuclease family.</text>
</comment>
<reference evidence="7 8" key="1">
    <citation type="journal article" date="2010" name="Proc. Natl. Acad. Sci. U.S.A.">
        <title>Insights into evolution of multicellular fungi from the assembled chromosomes of the mushroom Coprinopsis cinerea (Coprinus cinereus).</title>
        <authorList>
            <person name="Stajich J.E."/>
            <person name="Wilke S.K."/>
            <person name="Ahren D."/>
            <person name="Au C.H."/>
            <person name="Birren B.W."/>
            <person name="Borodovsky M."/>
            <person name="Burns C."/>
            <person name="Canback B."/>
            <person name="Casselton L.A."/>
            <person name="Cheng C.K."/>
            <person name="Deng J."/>
            <person name="Dietrich F.S."/>
            <person name="Fargo D.C."/>
            <person name="Farman M.L."/>
            <person name="Gathman A.C."/>
            <person name="Goldberg J."/>
            <person name="Guigo R."/>
            <person name="Hoegger P.J."/>
            <person name="Hooker J.B."/>
            <person name="Huggins A."/>
            <person name="James T.Y."/>
            <person name="Kamada T."/>
            <person name="Kilaru S."/>
            <person name="Kodira C."/>
            <person name="Kues U."/>
            <person name="Kupfer D."/>
            <person name="Kwan H.S."/>
            <person name="Lomsadze A."/>
            <person name="Li W."/>
            <person name="Lilly W.W."/>
            <person name="Ma L.J."/>
            <person name="Mackey A.J."/>
            <person name="Manning G."/>
            <person name="Martin F."/>
            <person name="Muraguchi H."/>
            <person name="Natvig D.O."/>
            <person name="Palmerini H."/>
            <person name="Ramesh M.A."/>
            <person name="Rehmeyer C.J."/>
            <person name="Roe B.A."/>
            <person name="Shenoy N."/>
            <person name="Stanke M."/>
            <person name="Ter-Hovhannisyan V."/>
            <person name="Tunlid A."/>
            <person name="Velagapudi R."/>
            <person name="Vision T.J."/>
            <person name="Zeng Q."/>
            <person name="Zolan M.E."/>
            <person name="Pukkila P.J."/>
        </authorList>
    </citation>
    <scope>NUCLEOTIDE SEQUENCE [LARGE SCALE GENOMIC DNA]</scope>
    <source>
        <strain evidence="8">Okayama-7 / 130 / ATCC MYA-4618 / FGSC 9003</strain>
    </source>
</reference>
<dbReference type="InterPro" id="IPR006677">
    <property type="entry name" value="tRNA_intron_Endonuc_cat-like"/>
</dbReference>
<dbReference type="eggNOG" id="KOG4133">
    <property type="taxonomic scope" value="Eukaryota"/>
</dbReference>
<dbReference type="CDD" id="cd22363">
    <property type="entry name" value="tRNA-intron_lyase_C"/>
    <property type="match status" value="1"/>
</dbReference>
<dbReference type="HOGENOM" id="CLU_049366_0_0_1"/>
<dbReference type="GeneID" id="6010192"/>